<protein>
    <submittedName>
        <fullName evidence="1">Uncharacterized protein</fullName>
    </submittedName>
</protein>
<evidence type="ECO:0000313" key="2">
    <source>
        <dbReference type="Proteomes" id="UP000694552"/>
    </source>
</evidence>
<organism evidence="1 2">
    <name type="scientific">Otus sunia</name>
    <name type="common">Oriental scops-owl</name>
    <dbReference type="NCBI Taxonomy" id="257818"/>
    <lineage>
        <taxon>Eukaryota</taxon>
        <taxon>Metazoa</taxon>
        <taxon>Chordata</taxon>
        <taxon>Craniata</taxon>
        <taxon>Vertebrata</taxon>
        <taxon>Euteleostomi</taxon>
        <taxon>Archelosauria</taxon>
        <taxon>Archosauria</taxon>
        <taxon>Dinosauria</taxon>
        <taxon>Saurischia</taxon>
        <taxon>Theropoda</taxon>
        <taxon>Coelurosauria</taxon>
        <taxon>Aves</taxon>
        <taxon>Neognathae</taxon>
        <taxon>Neoaves</taxon>
        <taxon>Telluraves</taxon>
        <taxon>Strigiformes</taxon>
        <taxon>Strigidae</taxon>
        <taxon>Otus</taxon>
    </lineage>
</organism>
<evidence type="ECO:0000313" key="1">
    <source>
        <dbReference type="Ensembl" id="ENSOSUP00000007487.1"/>
    </source>
</evidence>
<reference evidence="1" key="1">
    <citation type="submission" date="2025-08" db="UniProtKB">
        <authorList>
            <consortium name="Ensembl"/>
        </authorList>
    </citation>
    <scope>IDENTIFICATION</scope>
</reference>
<name>A0A8C8AM56_9STRI</name>
<proteinExistence type="predicted"/>
<keyword evidence="2" id="KW-1185">Reference proteome</keyword>
<dbReference type="Ensembl" id="ENSOSUT00000007781.1">
    <property type="protein sequence ID" value="ENSOSUP00000007487.1"/>
    <property type="gene ID" value="ENSOSUG00000005555.1"/>
</dbReference>
<sequence>MNFFDFPSFSVGPCMIIHFPETAGKNTMPAARSYSSRCSQTAMIRGGKKRRNQCSSNIKTVYSLRTENGTYIDQSKVVFIDWKLLWANVFFQSRGIGAL</sequence>
<dbReference type="AlphaFoldDB" id="A0A8C8AM56"/>
<reference evidence="1" key="2">
    <citation type="submission" date="2025-09" db="UniProtKB">
        <authorList>
            <consortium name="Ensembl"/>
        </authorList>
    </citation>
    <scope>IDENTIFICATION</scope>
</reference>
<accession>A0A8C8AM56</accession>
<dbReference type="Proteomes" id="UP000694552">
    <property type="component" value="Unplaced"/>
</dbReference>